<organism evidence="1">
    <name type="scientific">Helicoverpa zea single nucleopolyhedrovirus</name>
    <dbReference type="NCBI Taxonomy" id="10468"/>
    <lineage>
        <taxon>Viruses</taxon>
        <taxon>Viruses incertae sedis</taxon>
        <taxon>Naldaviricetes</taxon>
        <taxon>Lefavirales</taxon>
        <taxon>Baculoviridae</taxon>
        <taxon>Alphabaculovirus</taxon>
        <taxon>Alphabaculovirus helarmigerae</taxon>
    </lineage>
</organism>
<dbReference type="EMBL" id="KM596835">
    <property type="protein sequence ID" value="AKN50503.1"/>
    <property type="molecule type" value="Genomic_DNA"/>
</dbReference>
<gene>
    <name evidence="1" type="primary">Hz(Br)Orf-123</name>
</gene>
<sequence length="62" mass="7498">MMSFVFLGHDKKSRPVSNEKIRDQFKHSREFLLWSMISFVFLGHESKQKITARFERKDPRLV</sequence>
<accession>A0A0H4AQR4</accession>
<proteinExistence type="predicted"/>
<protein>
    <submittedName>
        <fullName evidence="1">Uncharacterized protein</fullName>
    </submittedName>
</protein>
<evidence type="ECO:0000313" key="1">
    <source>
        <dbReference type="EMBL" id="AKN50503.1"/>
    </source>
</evidence>
<name>A0A0H4AQR4_9ABAC</name>
<reference evidence="1" key="1">
    <citation type="journal article" date="2015" name="Virus Rev. Res.">
        <title>Characterization of Helicoverpa zea single nucleopolyhedrovirus isolated in Brazil during the first old world bollworm (Noctuidae: Helicoverpa armigera) nationwide outbreak.</title>
        <authorList>
            <person name="Ardisson-Araujo D.M.P."/>
            <person name="Melo F.L."/>
            <person name="Sosa-Gomez D.R."/>
            <person name="Ribeiro B.M."/>
        </authorList>
    </citation>
    <scope>NUCLEOTIDE SEQUENCE</scope>
    <source>
        <strain evidence="1">Br/South</strain>
    </source>
</reference>